<dbReference type="PRINTS" id="PR01021">
    <property type="entry name" value="OMPADOMAIN"/>
</dbReference>
<dbReference type="NCBIfam" id="TIGR03789">
    <property type="entry name" value="pdsO"/>
    <property type="match status" value="1"/>
</dbReference>
<evidence type="ECO:0000256" key="2">
    <source>
        <dbReference type="ARBA" id="ARBA00023136"/>
    </source>
</evidence>
<dbReference type="Proteomes" id="UP000070299">
    <property type="component" value="Unassembled WGS sequence"/>
</dbReference>
<keyword evidence="7" id="KW-0966">Cell projection</keyword>
<dbReference type="Pfam" id="PF00691">
    <property type="entry name" value="OmpA"/>
    <property type="match status" value="1"/>
</dbReference>
<dbReference type="SUPFAM" id="SSF103088">
    <property type="entry name" value="OmpA-like"/>
    <property type="match status" value="1"/>
</dbReference>
<evidence type="ECO:0000259" key="6">
    <source>
        <dbReference type="PROSITE" id="PS51123"/>
    </source>
</evidence>
<name>A0A136A384_9ALTE</name>
<dbReference type="OrthoDB" id="7061829at2"/>
<evidence type="ECO:0000256" key="1">
    <source>
        <dbReference type="ARBA" id="ARBA00004442"/>
    </source>
</evidence>
<keyword evidence="7" id="KW-0282">Flagellum</keyword>
<evidence type="ECO:0000256" key="4">
    <source>
        <dbReference type="PROSITE-ProRule" id="PRU00473"/>
    </source>
</evidence>
<comment type="caution">
    <text evidence="7">The sequence shown here is derived from an EMBL/GenBank/DDBJ whole genome shotgun (WGS) entry which is preliminary data.</text>
</comment>
<gene>
    <name evidence="7" type="ORF">AX660_06520</name>
</gene>
<dbReference type="EMBL" id="LSNE01000003">
    <property type="protein sequence ID" value="KXI29692.1"/>
    <property type="molecule type" value="Genomic_DNA"/>
</dbReference>
<keyword evidence="7" id="KW-0969">Cilium</keyword>
<organism evidence="7 8">
    <name type="scientific">Paraglaciecola hydrolytica</name>
    <dbReference type="NCBI Taxonomy" id="1799789"/>
    <lineage>
        <taxon>Bacteria</taxon>
        <taxon>Pseudomonadati</taxon>
        <taxon>Pseudomonadota</taxon>
        <taxon>Gammaproteobacteria</taxon>
        <taxon>Alteromonadales</taxon>
        <taxon>Alteromonadaceae</taxon>
        <taxon>Paraglaciecola</taxon>
    </lineage>
</organism>
<dbReference type="InterPro" id="IPR050330">
    <property type="entry name" value="Bact_OuterMem_StrucFunc"/>
</dbReference>
<dbReference type="GO" id="GO:0009279">
    <property type="term" value="C:cell outer membrane"/>
    <property type="evidence" value="ECO:0007669"/>
    <property type="project" value="UniProtKB-SubCell"/>
</dbReference>
<keyword evidence="3" id="KW-0998">Cell outer membrane</keyword>
<feature type="signal peptide" evidence="5">
    <location>
        <begin position="1"/>
        <end position="24"/>
    </location>
</feature>
<protein>
    <submittedName>
        <fullName evidence="7">Flagellar motor protein MotB</fullName>
    </submittedName>
</protein>
<dbReference type="Gene3D" id="3.30.1330.60">
    <property type="entry name" value="OmpA-like domain"/>
    <property type="match status" value="1"/>
</dbReference>
<comment type="subcellular location">
    <subcellularLocation>
        <location evidence="1">Cell outer membrane</location>
    </subcellularLocation>
</comment>
<dbReference type="PROSITE" id="PS51123">
    <property type="entry name" value="OMPA_2"/>
    <property type="match status" value="1"/>
</dbReference>
<dbReference type="InterPro" id="IPR006664">
    <property type="entry name" value="OMP_bac"/>
</dbReference>
<sequence>MKTIFTRSTTAIALTVLLSGQAFAAERNKPDNNNAIVGLGSGVLVGTAIAGPIGGMLGGLFGIMIADDVNDEIELTIKKTQIDKQQQQLFALQQRFEEADARATILMATMDRTLEQKLPELESSIQFKTASAQLEQHYKTELDLLATTLRNNPKLSVSLSGYADQRGDSDYNQNLSELRALAVKNYLLEQGVLDTQMLTQSFGESNLVSSGSHSEDNFFDRRVSLKVSDKVDAMTAANQ</sequence>
<dbReference type="CDD" id="cd07185">
    <property type="entry name" value="OmpA_C-like"/>
    <property type="match status" value="1"/>
</dbReference>
<dbReference type="InterPro" id="IPR006665">
    <property type="entry name" value="OmpA-like"/>
</dbReference>
<dbReference type="InterPro" id="IPR022511">
    <property type="entry name" value="PdsO"/>
</dbReference>
<evidence type="ECO:0000256" key="3">
    <source>
        <dbReference type="ARBA" id="ARBA00023237"/>
    </source>
</evidence>
<evidence type="ECO:0000313" key="7">
    <source>
        <dbReference type="EMBL" id="KXI29692.1"/>
    </source>
</evidence>
<dbReference type="RefSeq" id="WP_068372628.1">
    <property type="nucleotide sequence ID" value="NZ_LSNE01000003.1"/>
</dbReference>
<evidence type="ECO:0000313" key="8">
    <source>
        <dbReference type="Proteomes" id="UP000070299"/>
    </source>
</evidence>
<keyword evidence="2 4" id="KW-0472">Membrane</keyword>
<proteinExistence type="predicted"/>
<feature type="domain" description="OmpA-like" evidence="6">
    <location>
        <begin position="114"/>
        <end position="231"/>
    </location>
</feature>
<evidence type="ECO:0000256" key="5">
    <source>
        <dbReference type="SAM" id="SignalP"/>
    </source>
</evidence>
<keyword evidence="5" id="KW-0732">Signal</keyword>
<feature type="chain" id="PRO_5007469389" evidence="5">
    <location>
        <begin position="25"/>
        <end position="239"/>
    </location>
</feature>
<reference evidence="8" key="1">
    <citation type="submission" date="2016-02" db="EMBL/GenBank/DDBJ databases">
        <authorList>
            <person name="Schultz-Johansen M."/>
            <person name="Glaring M.A."/>
            <person name="Bech P.K."/>
            <person name="Stougaard P."/>
        </authorList>
    </citation>
    <scope>NUCLEOTIDE SEQUENCE [LARGE SCALE GENOMIC DNA]</scope>
    <source>
        <strain evidence="8">S66</strain>
    </source>
</reference>
<dbReference type="AlphaFoldDB" id="A0A136A384"/>
<accession>A0A136A384</accession>
<dbReference type="PANTHER" id="PTHR30329">
    <property type="entry name" value="STATOR ELEMENT OF FLAGELLAR MOTOR COMPLEX"/>
    <property type="match status" value="1"/>
</dbReference>
<keyword evidence="8" id="KW-1185">Reference proteome</keyword>
<dbReference type="PANTHER" id="PTHR30329:SF21">
    <property type="entry name" value="LIPOPROTEIN YIAD-RELATED"/>
    <property type="match status" value="1"/>
</dbReference>
<dbReference type="STRING" id="1799789.AX660_06520"/>
<dbReference type="InterPro" id="IPR036737">
    <property type="entry name" value="OmpA-like_sf"/>
</dbReference>